<evidence type="ECO:0000256" key="1">
    <source>
        <dbReference type="SAM" id="SignalP"/>
    </source>
</evidence>
<dbReference type="Pfam" id="PF20388">
    <property type="entry name" value="DUF6683"/>
    <property type="match status" value="1"/>
</dbReference>
<evidence type="ECO:0008006" key="4">
    <source>
        <dbReference type="Google" id="ProtNLM"/>
    </source>
</evidence>
<sequence length="255" mass="27540">MRLKIAILAGAALVLAASQGQAQGFPDLGYMGTTIGAGGLQTSAMNNVISQSVQQSRSAPRRPSGYAASARLRQGGVAGASASTSYRASPQVAARVRKQFADYMTERAGADGGRQVAAAMERRDPVKNWAQIVAADGLRPGDAADSLAGYWILNWVIANRGDNNRAQAQAVRAQVRPIMASNPAYARLNEPQRQEMSEVLMLNFLVQHAAYLDALKRNDQNDLRRIGDAAVARFRNEMGVDLRQLQLTDNGFVRR</sequence>
<dbReference type="Proteomes" id="UP000639859">
    <property type="component" value="Unassembled WGS sequence"/>
</dbReference>
<protein>
    <recommendedName>
        <fullName evidence="4">Secreted protein</fullName>
    </recommendedName>
</protein>
<evidence type="ECO:0000313" key="3">
    <source>
        <dbReference type="Proteomes" id="UP000639859"/>
    </source>
</evidence>
<reference evidence="2 3" key="1">
    <citation type="submission" date="2020-11" db="EMBL/GenBank/DDBJ databases">
        <title>genome sequence of strain KACC 18849.</title>
        <authorList>
            <person name="Gao J."/>
            <person name="Zhang X."/>
        </authorList>
    </citation>
    <scope>NUCLEOTIDE SEQUENCE [LARGE SCALE GENOMIC DNA]</scope>
    <source>
        <strain evidence="2 3">KACC 18849</strain>
    </source>
</reference>
<organism evidence="2 3">
    <name type="scientific">Caulobacter hibisci</name>
    <dbReference type="NCBI Taxonomy" id="2035993"/>
    <lineage>
        <taxon>Bacteria</taxon>
        <taxon>Pseudomonadati</taxon>
        <taxon>Pseudomonadota</taxon>
        <taxon>Alphaproteobacteria</taxon>
        <taxon>Caulobacterales</taxon>
        <taxon>Caulobacteraceae</taxon>
        <taxon>Caulobacter</taxon>
    </lineage>
</organism>
<feature type="chain" id="PRO_5047367377" description="Secreted protein" evidence="1">
    <location>
        <begin position="23"/>
        <end position="255"/>
    </location>
</feature>
<name>A0ABS0STN1_9CAUL</name>
<evidence type="ECO:0000313" key="2">
    <source>
        <dbReference type="EMBL" id="MBI1682716.1"/>
    </source>
</evidence>
<feature type="signal peptide" evidence="1">
    <location>
        <begin position="1"/>
        <end position="22"/>
    </location>
</feature>
<keyword evidence="3" id="KW-1185">Reference proteome</keyword>
<comment type="caution">
    <text evidence="2">The sequence shown here is derived from an EMBL/GenBank/DDBJ whole genome shotgun (WGS) entry which is preliminary data.</text>
</comment>
<dbReference type="EMBL" id="JADWOX010000002">
    <property type="protein sequence ID" value="MBI1682716.1"/>
    <property type="molecule type" value="Genomic_DNA"/>
</dbReference>
<accession>A0ABS0STN1</accession>
<gene>
    <name evidence="2" type="ORF">I4Q42_03445</name>
</gene>
<dbReference type="RefSeq" id="WP_198574667.1">
    <property type="nucleotide sequence ID" value="NZ_JADWOX010000002.1"/>
</dbReference>
<dbReference type="InterPro" id="IPR046505">
    <property type="entry name" value="DUF6683"/>
</dbReference>
<keyword evidence="1" id="KW-0732">Signal</keyword>
<proteinExistence type="predicted"/>